<accession>A0AAD7SXH1</accession>
<protein>
    <submittedName>
        <fullName evidence="1">Uncharacterized protein</fullName>
    </submittedName>
</protein>
<evidence type="ECO:0000313" key="1">
    <source>
        <dbReference type="EMBL" id="KAJ8410540.1"/>
    </source>
</evidence>
<dbReference type="Proteomes" id="UP001221898">
    <property type="component" value="Unassembled WGS sequence"/>
</dbReference>
<proteinExistence type="predicted"/>
<sequence length="90" mass="10371">MSAMQAKGKIHFNKHHIMFFHNVAKETDKKRRAYNGAKLKCKAMGLLYGIQHPSSFLVTHDGHSRLFTSPLDVHKFLKEIQEKAKRDTGH</sequence>
<comment type="caution">
    <text evidence="1">The sequence shown here is derived from an EMBL/GenBank/DDBJ whole genome shotgun (WGS) entry which is preliminary data.</text>
</comment>
<organism evidence="1 2">
    <name type="scientific">Aldrovandia affinis</name>
    <dbReference type="NCBI Taxonomy" id="143900"/>
    <lineage>
        <taxon>Eukaryota</taxon>
        <taxon>Metazoa</taxon>
        <taxon>Chordata</taxon>
        <taxon>Craniata</taxon>
        <taxon>Vertebrata</taxon>
        <taxon>Euteleostomi</taxon>
        <taxon>Actinopterygii</taxon>
        <taxon>Neopterygii</taxon>
        <taxon>Teleostei</taxon>
        <taxon>Notacanthiformes</taxon>
        <taxon>Halosauridae</taxon>
        <taxon>Aldrovandia</taxon>
    </lineage>
</organism>
<dbReference type="Gene3D" id="3.30.250.20">
    <property type="entry name" value="L1 transposable element, C-terminal domain"/>
    <property type="match status" value="1"/>
</dbReference>
<dbReference type="InterPro" id="IPR042566">
    <property type="entry name" value="L1_C"/>
</dbReference>
<reference evidence="1" key="1">
    <citation type="journal article" date="2023" name="Science">
        <title>Genome structures resolve the early diversification of teleost fishes.</title>
        <authorList>
            <person name="Parey E."/>
            <person name="Louis A."/>
            <person name="Montfort J."/>
            <person name="Bouchez O."/>
            <person name="Roques C."/>
            <person name="Iampietro C."/>
            <person name="Lluch J."/>
            <person name="Castinel A."/>
            <person name="Donnadieu C."/>
            <person name="Desvignes T."/>
            <person name="Floi Bucao C."/>
            <person name="Jouanno E."/>
            <person name="Wen M."/>
            <person name="Mejri S."/>
            <person name="Dirks R."/>
            <person name="Jansen H."/>
            <person name="Henkel C."/>
            <person name="Chen W.J."/>
            <person name="Zahm M."/>
            <person name="Cabau C."/>
            <person name="Klopp C."/>
            <person name="Thompson A.W."/>
            <person name="Robinson-Rechavi M."/>
            <person name="Braasch I."/>
            <person name="Lecointre G."/>
            <person name="Bobe J."/>
            <person name="Postlethwait J.H."/>
            <person name="Berthelot C."/>
            <person name="Roest Crollius H."/>
            <person name="Guiguen Y."/>
        </authorList>
    </citation>
    <scope>NUCLEOTIDE SEQUENCE</scope>
    <source>
        <strain evidence="1">NC1722</strain>
    </source>
</reference>
<gene>
    <name evidence="1" type="ORF">AAFF_G00194440</name>
</gene>
<keyword evidence="2" id="KW-1185">Reference proteome</keyword>
<dbReference type="AlphaFoldDB" id="A0AAD7SXH1"/>
<name>A0AAD7SXH1_9TELE</name>
<dbReference type="EMBL" id="JAINUG010000026">
    <property type="protein sequence ID" value="KAJ8410540.1"/>
    <property type="molecule type" value="Genomic_DNA"/>
</dbReference>
<evidence type="ECO:0000313" key="2">
    <source>
        <dbReference type="Proteomes" id="UP001221898"/>
    </source>
</evidence>